<protein>
    <recommendedName>
        <fullName evidence="3">Flagellin</fullName>
    </recommendedName>
</protein>
<evidence type="ECO:0000313" key="6">
    <source>
        <dbReference type="EMBL" id="QJQ04863.1"/>
    </source>
</evidence>
<organism evidence="6 7">
    <name type="scientific">Undibacterium piscinae</name>
    <dbReference type="NCBI Taxonomy" id="2495591"/>
    <lineage>
        <taxon>Bacteria</taxon>
        <taxon>Pseudomonadati</taxon>
        <taxon>Pseudomonadota</taxon>
        <taxon>Betaproteobacteria</taxon>
        <taxon>Burkholderiales</taxon>
        <taxon>Oxalobacteraceae</taxon>
        <taxon>Undibacterium</taxon>
    </lineage>
</organism>
<dbReference type="Gene3D" id="6.10.10.10">
    <property type="entry name" value="Flagellar export chaperone, C-terminal domain"/>
    <property type="match status" value="1"/>
</dbReference>
<evidence type="ECO:0000259" key="5">
    <source>
        <dbReference type="Pfam" id="PF00700"/>
    </source>
</evidence>
<dbReference type="GO" id="GO:0005576">
    <property type="term" value="C:extracellular region"/>
    <property type="evidence" value="ECO:0007669"/>
    <property type="project" value="UniProtKB-SubCell"/>
</dbReference>
<sequence length="513" mass="50850">MASMINTNIASLNAQRNLNSSQGAMATSLQRLSSGLRINSAKDDAAGLAISDRMTGQVNGLNQAARNANDGISLTQTAEGGLATTTDLLQRMRTLSVQAANGTNSASDRSSLQQEVSQIQQEINRVANTTQFNGQNMLDGSLNNAQFQVGANANQTINFSIGSAQANAIGNNTVGANAATVATTMTQAHASTVTGTIPANVFLAQAITVQGNGTATTIPNTTLTIGSSAQKVAASVNAAAGTTGVTASASTSATLSTFTAGNVSLQIQGAPKSDGTANPVTISATLATATDVSGLTNAINAQSGQTGITAVADLTTGAISLSQDKGYDIGISNKSANAVTIAGTTSAGAAGTAVVMAATGGAADSATVGGAVKFSSASAFTVSSDTNTSGIFDVANGAVGSALSSVASIDVTKLTNGIPSGANDALKVIDSAIANISSSRASLGALQNRFSTTISSLQSTSENLSAARSRIQDTDFASETANLTRGQILQQAGTAMLAQANSLPNGVLALLRG</sequence>
<dbReference type="Proteomes" id="UP000274350">
    <property type="component" value="Chromosome"/>
</dbReference>
<dbReference type="SUPFAM" id="SSF64518">
    <property type="entry name" value="Phase 1 flagellin"/>
    <property type="match status" value="1"/>
</dbReference>
<comment type="subcellular location">
    <subcellularLocation>
        <location evidence="3">Secreted</location>
    </subcellularLocation>
    <subcellularLocation>
        <location evidence="3">Bacterial flagellum</location>
    </subcellularLocation>
</comment>
<dbReference type="PANTHER" id="PTHR42792:SF2">
    <property type="entry name" value="FLAGELLIN"/>
    <property type="match status" value="1"/>
</dbReference>
<dbReference type="Pfam" id="PF00700">
    <property type="entry name" value="Flagellin_C"/>
    <property type="match status" value="1"/>
</dbReference>
<evidence type="ECO:0000256" key="2">
    <source>
        <dbReference type="ARBA" id="ARBA00023143"/>
    </source>
</evidence>
<dbReference type="InterPro" id="IPR046358">
    <property type="entry name" value="Flagellin_C"/>
</dbReference>
<accession>A0A6M4A183</accession>
<dbReference type="Gene3D" id="1.20.1330.10">
    <property type="entry name" value="f41 fragment of flagellin, N-terminal domain"/>
    <property type="match status" value="1"/>
</dbReference>
<dbReference type="AlphaFoldDB" id="A0A6M4A183"/>
<comment type="similarity">
    <text evidence="1 3">Belongs to the bacterial flagellin family.</text>
</comment>
<evidence type="ECO:0000313" key="7">
    <source>
        <dbReference type="Proteomes" id="UP000274350"/>
    </source>
</evidence>
<dbReference type="GO" id="GO:0005198">
    <property type="term" value="F:structural molecule activity"/>
    <property type="evidence" value="ECO:0007669"/>
    <property type="project" value="UniProtKB-UniRule"/>
</dbReference>
<dbReference type="EMBL" id="CP051152">
    <property type="protein sequence ID" value="QJQ04863.1"/>
    <property type="molecule type" value="Genomic_DNA"/>
</dbReference>
<keyword evidence="6" id="KW-0282">Flagellum</keyword>
<reference evidence="6 7" key="1">
    <citation type="journal article" date="2019" name="Int. J. Syst. Evol. Microbiol.">
        <title>Undibacterium piscinae sp. nov., isolated from Korean shiner intestine.</title>
        <authorList>
            <person name="Lee S.Y."/>
            <person name="Kang W."/>
            <person name="Kim P.S."/>
            <person name="Kim H.S."/>
            <person name="Sung H."/>
            <person name="Shin N.R."/>
            <person name="Whon T.W."/>
            <person name="Yun J.H."/>
            <person name="Lee J.Y."/>
            <person name="Lee J.Y."/>
            <person name="Jung M.J."/>
            <person name="Jeong Y.S."/>
            <person name="Tak E.J."/>
            <person name="Han J.E."/>
            <person name="Hyun D.W."/>
            <person name="Kang M.S."/>
            <person name="Lee K.E."/>
            <person name="Lee B.H."/>
            <person name="Bae J.W."/>
        </authorList>
    </citation>
    <scope>NUCLEOTIDE SEQUENCE [LARGE SCALE GENOMIC DNA]</scope>
    <source>
        <strain evidence="6 7">S11R28</strain>
    </source>
</reference>
<dbReference type="PRINTS" id="PR00207">
    <property type="entry name" value="FLAGELLIN"/>
</dbReference>
<comment type="function">
    <text evidence="3">Flagellin is the subunit protein which polymerizes to form the filaments of bacterial flagella.</text>
</comment>
<name>A0A6M4A183_9BURK</name>
<dbReference type="Pfam" id="PF00669">
    <property type="entry name" value="Flagellin_N"/>
    <property type="match status" value="1"/>
</dbReference>
<keyword evidence="3" id="KW-0964">Secreted</keyword>
<dbReference type="KEGG" id="upi:EJG51_002225"/>
<dbReference type="OrthoDB" id="9796789at2"/>
<dbReference type="InterPro" id="IPR001029">
    <property type="entry name" value="Flagellin_N"/>
</dbReference>
<evidence type="ECO:0000259" key="4">
    <source>
        <dbReference type="Pfam" id="PF00669"/>
    </source>
</evidence>
<dbReference type="Gene3D" id="2.30.220.10">
    <property type="entry name" value="f41 fragment of flagellin, C-terminal domain"/>
    <property type="match status" value="1"/>
</dbReference>
<dbReference type="InterPro" id="IPR001492">
    <property type="entry name" value="Flagellin"/>
</dbReference>
<dbReference type="GO" id="GO:0009288">
    <property type="term" value="C:bacterial-type flagellum"/>
    <property type="evidence" value="ECO:0007669"/>
    <property type="project" value="UniProtKB-SubCell"/>
</dbReference>
<dbReference type="Gene3D" id="2.170.280.10">
    <property type="entry name" value="f41 fragment of flagellin, middle domain"/>
    <property type="match status" value="1"/>
</dbReference>
<gene>
    <name evidence="6" type="ORF">EJG51_002225</name>
</gene>
<feature type="domain" description="Flagellin C-terminal" evidence="5">
    <location>
        <begin position="426"/>
        <end position="511"/>
    </location>
</feature>
<evidence type="ECO:0000256" key="3">
    <source>
        <dbReference type="RuleBase" id="RU362073"/>
    </source>
</evidence>
<keyword evidence="7" id="KW-1185">Reference proteome</keyword>
<keyword evidence="6" id="KW-0969">Cilium</keyword>
<keyword evidence="6" id="KW-0966">Cell projection</keyword>
<feature type="domain" description="Flagellin N-terminal" evidence="4">
    <location>
        <begin position="5"/>
        <end position="141"/>
    </location>
</feature>
<dbReference type="Gene3D" id="6.10.280.190">
    <property type="match status" value="1"/>
</dbReference>
<evidence type="ECO:0000256" key="1">
    <source>
        <dbReference type="ARBA" id="ARBA00005709"/>
    </source>
</evidence>
<dbReference type="PANTHER" id="PTHR42792">
    <property type="entry name" value="FLAGELLIN"/>
    <property type="match status" value="1"/>
</dbReference>
<proteinExistence type="inferred from homology"/>
<dbReference type="InterPro" id="IPR042187">
    <property type="entry name" value="Flagellin_C_sub2"/>
</dbReference>
<keyword evidence="2 3" id="KW-0975">Bacterial flagellum</keyword>